<feature type="region of interest" description="Disordered" evidence="1">
    <location>
        <begin position="91"/>
        <end position="116"/>
    </location>
</feature>
<dbReference type="EMBL" id="BRPK01000011">
    <property type="protein sequence ID" value="GLB42310.1"/>
    <property type="molecule type" value="Genomic_DNA"/>
</dbReference>
<comment type="caution">
    <text evidence="2">The sequence shown here is derived from an EMBL/GenBank/DDBJ whole genome shotgun (WGS) entry which is preliminary data.</text>
</comment>
<proteinExistence type="predicted"/>
<dbReference type="AlphaFoldDB" id="A0A9P3USC7"/>
<feature type="compositionally biased region" description="Polar residues" evidence="1">
    <location>
        <begin position="97"/>
        <end position="107"/>
    </location>
</feature>
<gene>
    <name evidence="2" type="ORF">LshimejAT787_1103250</name>
</gene>
<evidence type="ECO:0000256" key="1">
    <source>
        <dbReference type="SAM" id="MobiDB-lite"/>
    </source>
</evidence>
<organism evidence="2 3">
    <name type="scientific">Lyophyllum shimeji</name>
    <name type="common">Hon-shimeji</name>
    <name type="synonym">Tricholoma shimeji</name>
    <dbReference type="NCBI Taxonomy" id="47721"/>
    <lineage>
        <taxon>Eukaryota</taxon>
        <taxon>Fungi</taxon>
        <taxon>Dikarya</taxon>
        <taxon>Basidiomycota</taxon>
        <taxon>Agaricomycotina</taxon>
        <taxon>Agaricomycetes</taxon>
        <taxon>Agaricomycetidae</taxon>
        <taxon>Agaricales</taxon>
        <taxon>Tricholomatineae</taxon>
        <taxon>Lyophyllaceae</taxon>
        <taxon>Lyophyllum</taxon>
    </lineage>
</organism>
<keyword evidence="3" id="KW-1185">Reference proteome</keyword>
<reference evidence="2" key="1">
    <citation type="submission" date="2022-07" db="EMBL/GenBank/DDBJ databases">
        <title>The genome of Lyophyllum shimeji provides insight into the initial evolution of ectomycorrhizal fungal genome.</title>
        <authorList>
            <person name="Kobayashi Y."/>
            <person name="Shibata T."/>
            <person name="Hirakawa H."/>
            <person name="Shigenobu S."/>
            <person name="Nishiyama T."/>
            <person name="Yamada A."/>
            <person name="Hasebe M."/>
            <person name="Kawaguchi M."/>
        </authorList>
    </citation>
    <scope>NUCLEOTIDE SEQUENCE</scope>
    <source>
        <strain evidence="2">AT787</strain>
    </source>
</reference>
<name>A0A9P3USC7_LYOSH</name>
<dbReference type="Proteomes" id="UP001063166">
    <property type="component" value="Unassembled WGS sequence"/>
</dbReference>
<accession>A0A9P3USC7</accession>
<evidence type="ECO:0000313" key="3">
    <source>
        <dbReference type="Proteomes" id="UP001063166"/>
    </source>
</evidence>
<sequence length="116" mass="12774">MGDELLHLLVLDRQAGKIVVTTAAGSDGAYYNLKFVLDLFCVFFPPLAAQEFNLHGSYSVFISTCSSDTFVTLKFQCIGVIADIVRLHDGGSHRNSRAATKSTVVQKNNHRRNEPT</sequence>
<protein>
    <submittedName>
        <fullName evidence="2">Uncharacterized protein</fullName>
    </submittedName>
</protein>
<evidence type="ECO:0000313" key="2">
    <source>
        <dbReference type="EMBL" id="GLB42310.1"/>
    </source>
</evidence>